<dbReference type="KEGG" id="saqi:AXG55_08555"/>
<gene>
    <name evidence="1" type="ORF">AXG55_08555</name>
</gene>
<reference evidence="1 2" key="1">
    <citation type="submission" date="2016-10" db="EMBL/GenBank/DDBJ databases">
        <title>Silvanigrella aquatica sp. nov., isolated from a freshwater lake located in the Black Forest, Germany, description of Silvanigrellaceae fam. nov., Silvanigrellales ord. nov., reclassification of the order Bdellovibrionales in the class Oligoflexia, reclassification of the families Bacteriovoracaceae and Halobacteriovoraceae in the new order Bacteriovoracales ord. nov., and reclassification of the family Pseudobacteriovoracaceae in the order Oligoflexiales.</title>
        <authorList>
            <person name="Hahn M.W."/>
            <person name="Schmidt J."/>
            <person name="Koll U."/>
            <person name="Rohde M."/>
            <person name="Verbag S."/>
            <person name="Pitt A."/>
            <person name="Nakai R."/>
            <person name="Naganuma T."/>
            <person name="Lang E."/>
        </authorList>
    </citation>
    <scope>NUCLEOTIDE SEQUENCE [LARGE SCALE GENOMIC DNA]</scope>
    <source>
        <strain evidence="1 2">MWH-Nonnen-W8red</strain>
    </source>
</reference>
<evidence type="ECO:0000313" key="2">
    <source>
        <dbReference type="Proteomes" id="UP000184731"/>
    </source>
</evidence>
<evidence type="ECO:0000313" key="1">
    <source>
        <dbReference type="EMBL" id="APJ03953.1"/>
    </source>
</evidence>
<dbReference type="RefSeq" id="WP_148697698.1">
    <property type="nucleotide sequence ID" value="NZ_CP017834.1"/>
</dbReference>
<name>A0A1L4D165_9BACT</name>
<dbReference type="EMBL" id="CP017834">
    <property type="protein sequence ID" value="APJ03953.1"/>
    <property type="molecule type" value="Genomic_DNA"/>
</dbReference>
<dbReference type="OrthoDB" id="7839994at2"/>
<keyword evidence="2" id="KW-1185">Reference proteome</keyword>
<proteinExistence type="predicted"/>
<organism evidence="1 2">
    <name type="scientific">Silvanigrella aquatica</name>
    <dbReference type="NCBI Taxonomy" id="1915309"/>
    <lineage>
        <taxon>Bacteria</taxon>
        <taxon>Pseudomonadati</taxon>
        <taxon>Bdellovibrionota</taxon>
        <taxon>Oligoflexia</taxon>
        <taxon>Silvanigrellales</taxon>
        <taxon>Silvanigrellaceae</taxon>
        <taxon>Silvanigrella</taxon>
    </lineage>
</organism>
<dbReference type="AlphaFoldDB" id="A0A1L4D165"/>
<accession>A0A1L4D165</accession>
<sequence>MKKVYILLNLELEIISALKKSEADVVRLRIIGNNATEGIPAIYGVDAIKSIFELTNAAACSVLDPRSAYLGKKPEQVTHYVSKLRLGHTERGSFIFTLLSPVSPSLLKNSALENFPEDEPFERNVTLKLCEALEATHKALTICETSQDFEVFSSGIANGINANICQALSNLTKMSEKIELSVTWANSRPINKPIYRQYFYGRWSGILEEAAKRFSIQEPRPDEKIFGLIVKLHREPNQTEGKVTVKTQIDGKLSSLIIRAENDDYSKFVAAHDKKAPIVCQGTLIKKAKQWELLLPINIQEVTYE</sequence>
<dbReference type="Proteomes" id="UP000184731">
    <property type="component" value="Chromosome"/>
</dbReference>
<protein>
    <submittedName>
        <fullName evidence="1">Uncharacterized protein</fullName>
    </submittedName>
</protein>